<dbReference type="PANTHER" id="PTHR43537">
    <property type="entry name" value="TRANSCRIPTIONAL REGULATOR, GNTR FAMILY"/>
    <property type="match status" value="1"/>
</dbReference>
<dbReference type="AlphaFoldDB" id="I4C8L9"/>
<dbReference type="PROSITE" id="PS50949">
    <property type="entry name" value="HTH_GNTR"/>
    <property type="match status" value="1"/>
</dbReference>
<dbReference type="HOGENOM" id="CLU_017584_9_0_7"/>
<sequence>MKQFKPLKSRKYAAEVAAQIKRTIFDGTYGPGDKLPSESQLAQVFEVSTVSIRQAIRVLESSGLVCTKRGAEGGVFVAEADTLAVSTYLSDMLQLKRVRLGDLTMARLIFEPEIASVAAEVWKGDELTELEHNVSMTQAALDAGEIKQARINNLNFHRIICKLTKNPVVIFTLNSVMDVLKDNVRETEIDEEFVRNELIAHKTILDNIRFRNVGMAHDQMRVHIRTVHERLSEVQKLSPEKK</sequence>
<dbReference type="EMBL" id="CP003360">
    <property type="protein sequence ID" value="AFM25910.1"/>
    <property type="molecule type" value="Genomic_DNA"/>
</dbReference>
<dbReference type="SUPFAM" id="SSF46785">
    <property type="entry name" value="Winged helix' DNA-binding domain"/>
    <property type="match status" value="1"/>
</dbReference>
<dbReference type="Proteomes" id="UP000006055">
    <property type="component" value="Chromosome"/>
</dbReference>
<dbReference type="CDD" id="cd07377">
    <property type="entry name" value="WHTH_GntR"/>
    <property type="match status" value="1"/>
</dbReference>
<dbReference type="Pfam" id="PF07729">
    <property type="entry name" value="FCD"/>
    <property type="match status" value="1"/>
</dbReference>
<dbReference type="OrthoDB" id="5296437at2"/>
<proteinExistence type="predicted"/>
<reference evidence="6" key="1">
    <citation type="submission" date="2012-06" db="EMBL/GenBank/DDBJ databases">
        <title>Complete sequence of chromosome of Desulfomonile tiedjei DSM 6799.</title>
        <authorList>
            <person name="Lucas S."/>
            <person name="Copeland A."/>
            <person name="Lapidus A."/>
            <person name="Glavina del Rio T."/>
            <person name="Dalin E."/>
            <person name="Tice H."/>
            <person name="Bruce D."/>
            <person name="Goodwin L."/>
            <person name="Pitluck S."/>
            <person name="Peters L."/>
            <person name="Ovchinnikova G."/>
            <person name="Zeytun A."/>
            <person name="Lu M."/>
            <person name="Kyrpides N."/>
            <person name="Mavromatis K."/>
            <person name="Ivanova N."/>
            <person name="Brettin T."/>
            <person name="Detter J.C."/>
            <person name="Han C."/>
            <person name="Larimer F."/>
            <person name="Land M."/>
            <person name="Hauser L."/>
            <person name="Markowitz V."/>
            <person name="Cheng J.-F."/>
            <person name="Hugenholtz P."/>
            <person name="Woyke T."/>
            <person name="Wu D."/>
            <person name="Spring S."/>
            <person name="Schroeder M."/>
            <person name="Brambilla E."/>
            <person name="Klenk H.-P."/>
            <person name="Eisen J.A."/>
        </authorList>
    </citation>
    <scope>NUCLEOTIDE SEQUENCE [LARGE SCALE GENOMIC DNA]</scope>
    <source>
        <strain evidence="6">ATCC 49306 / DSM 6799 / DCB-1</strain>
    </source>
</reference>
<gene>
    <name evidence="5" type="ordered locus">Desti_3251</name>
</gene>
<keyword evidence="2" id="KW-0238">DNA-binding</keyword>
<keyword evidence="1" id="KW-0805">Transcription regulation</keyword>
<evidence type="ECO:0000256" key="2">
    <source>
        <dbReference type="ARBA" id="ARBA00023125"/>
    </source>
</evidence>
<evidence type="ECO:0000256" key="3">
    <source>
        <dbReference type="ARBA" id="ARBA00023163"/>
    </source>
</evidence>
<dbReference type="Gene3D" id="1.20.120.530">
    <property type="entry name" value="GntR ligand-binding domain-like"/>
    <property type="match status" value="1"/>
</dbReference>
<dbReference type="GO" id="GO:0003677">
    <property type="term" value="F:DNA binding"/>
    <property type="evidence" value="ECO:0007669"/>
    <property type="project" value="UniProtKB-KW"/>
</dbReference>
<dbReference type="PANTHER" id="PTHR43537:SF5">
    <property type="entry name" value="UXU OPERON TRANSCRIPTIONAL REGULATOR"/>
    <property type="match status" value="1"/>
</dbReference>
<dbReference type="InterPro" id="IPR008920">
    <property type="entry name" value="TF_FadR/GntR_C"/>
</dbReference>
<dbReference type="InterPro" id="IPR011711">
    <property type="entry name" value="GntR_C"/>
</dbReference>
<dbReference type="SUPFAM" id="SSF48008">
    <property type="entry name" value="GntR ligand-binding domain-like"/>
    <property type="match status" value="1"/>
</dbReference>
<name>I4C8L9_DESTA</name>
<dbReference type="InterPro" id="IPR036390">
    <property type="entry name" value="WH_DNA-bd_sf"/>
</dbReference>
<accession>I4C8L9</accession>
<dbReference type="Gene3D" id="1.10.10.10">
    <property type="entry name" value="Winged helix-like DNA-binding domain superfamily/Winged helix DNA-binding domain"/>
    <property type="match status" value="1"/>
</dbReference>
<feature type="domain" description="HTH gntR-type" evidence="4">
    <location>
        <begin position="10"/>
        <end position="80"/>
    </location>
</feature>
<dbReference type="STRING" id="706587.Desti_3251"/>
<keyword evidence="6" id="KW-1185">Reference proteome</keyword>
<dbReference type="GO" id="GO:0003700">
    <property type="term" value="F:DNA-binding transcription factor activity"/>
    <property type="evidence" value="ECO:0007669"/>
    <property type="project" value="InterPro"/>
</dbReference>
<evidence type="ECO:0000313" key="6">
    <source>
        <dbReference type="Proteomes" id="UP000006055"/>
    </source>
</evidence>
<organism evidence="5 6">
    <name type="scientific">Desulfomonile tiedjei (strain ATCC 49306 / DSM 6799 / DCB-1)</name>
    <dbReference type="NCBI Taxonomy" id="706587"/>
    <lineage>
        <taxon>Bacteria</taxon>
        <taxon>Pseudomonadati</taxon>
        <taxon>Thermodesulfobacteriota</taxon>
        <taxon>Desulfomonilia</taxon>
        <taxon>Desulfomonilales</taxon>
        <taxon>Desulfomonilaceae</taxon>
        <taxon>Desulfomonile</taxon>
    </lineage>
</organism>
<keyword evidence="3" id="KW-0804">Transcription</keyword>
<dbReference type="SMART" id="SM00345">
    <property type="entry name" value="HTH_GNTR"/>
    <property type="match status" value="1"/>
</dbReference>
<evidence type="ECO:0000259" key="4">
    <source>
        <dbReference type="PROSITE" id="PS50949"/>
    </source>
</evidence>
<dbReference type="SMART" id="SM00895">
    <property type="entry name" value="FCD"/>
    <property type="match status" value="1"/>
</dbReference>
<dbReference type="InterPro" id="IPR000524">
    <property type="entry name" value="Tscrpt_reg_HTH_GntR"/>
</dbReference>
<protein>
    <submittedName>
        <fullName evidence="5">Transcriptional regulator</fullName>
    </submittedName>
</protein>
<dbReference type="InterPro" id="IPR036388">
    <property type="entry name" value="WH-like_DNA-bd_sf"/>
</dbReference>
<evidence type="ECO:0000313" key="5">
    <source>
        <dbReference type="EMBL" id="AFM25910.1"/>
    </source>
</evidence>
<evidence type="ECO:0000256" key="1">
    <source>
        <dbReference type="ARBA" id="ARBA00023015"/>
    </source>
</evidence>
<dbReference type="RefSeq" id="WP_014811045.1">
    <property type="nucleotide sequence ID" value="NC_018025.1"/>
</dbReference>
<dbReference type="PRINTS" id="PR00035">
    <property type="entry name" value="HTHGNTR"/>
</dbReference>
<dbReference type="Pfam" id="PF00392">
    <property type="entry name" value="GntR"/>
    <property type="match status" value="1"/>
</dbReference>
<dbReference type="eggNOG" id="COG2186">
    <property type="taxonomic scope" value="Bacteria"/>
</dbReference>
<dbReference type="KEGG" id="dti:Desti_3251"/>